<accession>A0A1I4G852</accession>
<dbReference type="PANTHER" id="PTHR35867">
    <property type="entry name" value="PROTEIN RSEC"/>
    <property type="match status" value="1"/>
</dbReference>
<dbReference type="OrthoDB" id="2112713at2"/>
<keyword evidence="1" id="KW-1133">Transmembrane helix</keyword>
<dbReference type="InterPro" id="IPR007359">
    <property type="entry name" value="SigmaE_reg_RseC_MucC"/>
</dbReference>
<dbReference type="AlphaFoldDB" id="A0A1I4G852"/>
<protein>
    <submittedName>
        <fullName evidence="2">Positive regulator of sigma(E), RseC/MucC</fullName>
    </submittedName>
</protein>
<organism evidence="2 3">
    <name type="scientific">Halanaerobium salsuginis</name>
    <dbReference type="NCBI Taxonomy" id="29563"/>
    <lineage>
        <taxon>Bacteria</taxon>
        <taxon>Bacillati</taxon>
        <taxon>Bacillota</taxon>
        <taxon>Clostridia</taxon>
        <taxon>Halanaerobiales</taxon>
        <taxon>Halanaerobiaceae</taxon>
        <taxon>Halanaerobium</taxon>
    </lineage>
</organism>
<dbReference type="RefSeq" id="WP_089859508.1">
    <property type="nucleotide sequence ID" value="NZ_FOTI01000005.1"/>
</dbReference>
<reference evidence="2 3" key="1">
    <citation type="submission" date="2016-10" db="EMBL/GenBank/DDBJ databases">
        <authorList>
            <person name="de Groot N.N."/>
        </authorList>
    </citation>
    <scope>NUCLEOTIDE SEQUENCE [LARGE SCALE GENOMIC DNA]</scope>
    <source>
        <strain evidence="2 3">ATCC 51327</strain>
    </source>
</reference>
<evidence type="ECO:0000313" key="2">
    <source>
        <dbReference type="EMBL" id="SFL25301.1"/>
    </source>
</evidence>
<dbReference type="InterPro" id="IPR026268">
    <property type="entry name" value="RseC"/>
</dbReference>
<feature type="transmembrane region" description="Helical" evidence="1">
    <location>
        <begin position="104"/>
        <end position="124"/>
    </location>
</feature>
<gene>
    <name evidence="2" type="ORF">SAMN02983006_00616</name>
</gene>
<dbReference type="PANTHER" id="PTHR35867:SF1">
    <property type="entry name" value="PROTEIN RSEC"/>
    <property type="match status" value="1"/>
</dbReference>
<feature type="transmembrane region" description="Helical" evidence="1">
    <location>
        <begin position="69"/>
        <end position="89"/>
    </location>
</feature>
<keyword evidence="1" id="KW-0812">Transmembrane</keyword>
<proteinExistence type="predicted"/>
<sequence>MRERARVVKKESGQSLVKVIKTSACSHCDKKCMLAQDSHEVEEMEVLVNDPIGAEVGSLVELEMGSKPVLFSAFVVYLLPLIAIIAGYFAGNILFNSVVANSEVAGIIGSAIAFLLSFLMLRFFDHQAGARSYFHPEITRVVSNNGFYYED</sequence>
<dbReference type="EMBL" id="FOTI01000005">
    <property type="protein sequence ID" value="SFL25301.1"/>
    <property type="molecule type" value="Genomic_DNA"/>
</dbReference>
<keyword evidence="1" id="KW-0472">Membrane</keyword>
<dbReference type="PIRSF" id="PIRSF004923">
    <property type="entry name" value="RseC"/>
    <property type="match status" value="1"/>
</dbReference>
<evidence type="ECO:0000256" key="1">
    <source>
        <dbReference type="SAM" id="Phobius"/>
    </source>
</evidence>
<dbReference type="Proteomes" id="UP000199006">
    <property type="component" value="Unassembled WGS sequence"/>
</dbReference>
<evidence type="ECO:0000313" key="3">
    <source>
        <dbReference type="Proteomes" id="UP000199006"/>
    </source>
</evidence>
<keyword evidence="3" id="KW-1185">Reference proteome</keyword>
<name>A0A1I4G852_9FIRM</name>
<dbReference type="Pfam" id="PF04246">
    <property type="entry name" value="RseC_MucC"/>
    <property type="match status" value="1"/>
</dbReference>
<dbReference type="STRING" id="29563.SAMN02983006_00616"/>